<organism evidence="7 8">
    <name type="scientific">Debaryomyces hansenii (strain ATCC 36239 / CBS 767 / BCRC 21394 / JCM 1990 / NBRC 0083 / IGC 2968)</name>
    <name type="common">Yeast</name>
    <name type="synonym">Torulaspora hansenii</name>
    <dbReference type="NCBI Taxonomy" id="284592"/>
    <lineage>
        <taxon>Eukaryota</taxon>
        <taxon>Fungi</taxon>
        <taxon>Dikarya</taxon>
        <taxon>Ascomycota</taxon>
        <taxon>Saccharomycotina</taxon>
        <taxon>Pichiomycetes</taxon>
        <taxon>Debaryomycetaceae</taxon>
        <taxon>Debaryomyces</taxon>
    </lineage>
</organism>
<comment type="cofactor">
    <cofactor evidence="1">
        <name>L-ascorbate</name>
        <dbReference type="ChEBI" id="CHEBI:38290"/>
    </cofactor>
</comment>
<evidence type="ECO:0000256" key="4">
    <source>
        <dbReference type="ARBA" id="ARBA00023002"/>
    </source>
</evidence>
<evidence type="ECO:0000259" key="6">
    <source>
        <dbReference type="PROSITE" id="PS51471"/>
    </source>
</evidence>
<name>Q6BZD8_DEBHA</name>
<reference evidence="7 8" key="1">
    <citation type="journal article" date="2004" name="Nature">
        <title>Genome evolution in yeasts.</title>
        <authorList>
            <consortium name="Genolevures"/>
            <person name="Dujon B."/>
            <person name="Sherman D."/>
            <person name="Fischer G."/>
            <person name="Durrens P."/>
            <person name="Casaregola S."/>
            <person name="Lafontaine I."/>
            <person name="de Montigny J."/>
            <person name="Marck C."/>
            <person name="Neuveglise C."/>
            <person name="Talla E."/>
            <person name="Goffard N."/>
            <person name="Frangeul L."/>
            <person name="Aigle M."/>
            <person name="Anthouard V."/>
            <person name="Babour A."/>
            <person name="Barbe V."/>
            <person name="Barnay S."/>
            <person name="Blanchin S."/>
            <person name="Beckerich J.M."/>
            <person name="Beyne E."/>
            <person name="Bleykasten C."/>
            <person name="Boisrame A."/>
            <person name="Boyer J."/>
            <person name="Cattolico L."/>
            <person name="Confanioleri F."/>
            <person name="de Daruvar A."/>
            <person name="Despons L."/>
            <person name="Fabre E."/>
            <person name="Fairhead C."/>
            <person name="Ferry-Dumazet H."/>
            <person name="Groppi A."/>
            <person name="Hantraye F."/>
            <person name="Hennequin C."/>
            <person name="Jauniaux N."/>
            <person name="Joyet P."/>
            <person name="Kachouri R."/>
            <person name="Kerrest A."/>
            <person name="Koszul R."/>
            <person name="Lemaire M."/>
            <person name="Lesur I."/>
            <person name="Ma L."/>
            <person name="Muller H."/>
            <person name="Nicaud J.M."/>
            <person name="Nikolski M."/>
            <person name="Oztas S."/>
            <person name="Ozier-Kalogeropoulos O."/>
            <person name="Pellenz S."/>
            <person name="Potier S."/>
            <person name="Richard G.F."/>
            <person name="Straub M.L."/>
            <person name="Suleau A."/>
            <person name="Swennene D."/>
            <person name="Tekaia F."/>
            <person name="Wesolowski-Louvel M."/>
            <person name="Westhof E."/>
            <person name="Wirth B."/>
            <person name="Zeniou-Meyer M."/>
            <person name="Zivanovic I."/>
            <person name="Bolotin-Fukuhara M."/>
            <person name="Thierry A."/>
            <person name="Bouchier C."/>
            <person name="Caudron B."/>
            <person name="Scarpelli C."/>
            <person name="Gaillardin C."/>
            <person name="Weissenbach J."/>
            <person name="Wincker P."/>
            <person name="Souciet J.L."/>
        </authorList>
    </citation>
    <scope>NUCLEOTIDE SEQUENCE [LARGE SCALE GENOMIC DNA]</scope>
    <source>
        <strain evidence="8">ATCC 36239 / CBS 767 / BCRC 21394 / JCM 1990 / NBRC 0083 / IGC 2968</strain>
    </source>
</reference>
<dbReference type="GO" id="GO:0005783">
    <property type="term" value="C:endoplasmic reticulum"/>
    <property type="evidence" value="ECO:0007669"/>
    <property type="project" value="TreeGrafter"/>
</dbReference>
<dbReference type="AlphaFoldDB" id="Q6BZD8"/>
<evidence type="ECO:0000256" key="2">
    <source>
        <dbReference type="ARBA" id="ARBA00022723"/>
    </source>
</evidence>
<keyword evidence="3" id="KW-0223">Dioxygenase</keyword>
<evidence type="ECO:0000313" key="7">
    <source>
        <dbReference type="EMBL" id="CAG84383.2"/>
    </source>
</evidence>
<dbReference type="InterPro" id="IPR044862">
    <property type="entry name" value="Pro_4_hyd_alph_FE2OG_OXY"/>
</dbReference>
<keyword evidence="8" id="KW-1185">Reference proteome</keyword>
<gene>
    <name evidence="7" type="ordered locus">DEHA2A02134g</name>
</gene>
<dbReference type="Gene3D" id="2.60.120.620">
    <property type="entry name" value="q2cbj1_9rhob like domain"/>
    <property type="match status" value="1"/>
</dbReference>
<keyword evidence="4" id="KW-0560">Oxidoreductase</keyword>
<evidence type="ECO:0000256" key="3">
    <source>
        <dbReference type="ARBA" id="ARBA00022964"/>
    </source>
</evidence>
<sequence length="253" mass="29345">MPPKKSKNDSKVLKTDSKLLKKFKFPDNFNNLSINYSKQFFKPQPETLISDQIIIVEKFFSNELCNELIKSFESSPDLKMETTPLIKSKDYAARFNDRGFSVDFDASRNLWSYLQKILLRDVEYEDDDDNDVKSIFNDAIALNSQLRIYRYRKGHHFGQHYDESVICPLTEDKNNQKGITKWTLLIYLTGDDEFKGGGTIFYPDYSSAKHLNVHPSKGMALLHKHGDDCLRHEAELVEDGVKWVLRSDVVYPS</sequence>
<dbReference type="InterPro" id="IPR045054">
    <property type="entry name" value="P4HA-like"/>
</dbReference>
<evidence type="ECO:0000313" key="8">
    <source>
        <dbReference type="Proteomes" id="UP000000599"/>
    </source>
</evidence>
<dbReference type="EMBL" id="CR382133">
    <property type="protein sequence ID" value="CAG84383.2"/>
    <property type="molecule type" value="Genomic_DNA"/>
</dbReference>
<accession>Q6BZD8</accession>
<dbReference type="GeneID" id="2899635"/>
<dbReference type="Proteomes" id="UP000000599">
    <property type="component" value="Chromosome A"/>
</dbReference>
<dbReference type="eggNOG" id="ENOG502QR14">
    <property type="taxonomic scope" value="Eukaryota"/>
</dbReference>
<dbReference type="GO" id="GO:0005506">
    <property type="term" value="F:iron ion binding"/>
    <property type="evidence" value="ECO:0007669"/>
    <property type="project" value="InterPro"/>
</dbReference>
<keyword evidence="5" id="KW-0408">Iron</keyword>
<dbReference type="HOGENOM" id="CLU_041456_0_1_1"/>
<evidence type="ECO:0000256" key="5">
    <source>
        <dbReference type="ARBA" id="ARBA00023004"/>
    </source>
</evidence>
<dbReference type="InterPro" id="IPR006620">
    <property type="entry name" value="Pro_4_hyd_alph"/>
</dbReference>
<keyword evidence="2" id="KW-0479">Metal-binding</keyword>
<evidence type="ECO:0000256" key="1">
    <source>
        <dbReference type="ARBA" id="ARBA00001961"/>
    </source>
</evidence>
<feature type="domain" description="Fe2OG dioxygenase" evidence="6">
    <location>
        <begin position="142"/>
        <end position="251"/>
    </location>
</feature>
<protein>
    <submittedName>
        <fullName evidence="7">DEHA2A02134p</fullName>
    </submittedName>
</protein>
<dbReference type="InterPro" id="IPR005123">
    <property type="entry name" value="Oxoglu/Fe-dep_dioxygenase_dom"/>
</dbReference>
<dbReference type="RefSeq" id="XP_456431.2">
    <property type="nucleotide sequence ID" value="XM_456431.1"/>
</dbReference>
<dbReference type="VEuPathDB" id="FungiDB:DEHA2A02134g"/>
<dbReference type="OrthoDB" id="69177at2759"/>
<dbReference type="PANTHER" id="PTHR10869">
    <property type="entry name" value="PROLYL 4-HYDROXYLASE ALPHA SUBUNIT"/>
    <property type="match status" value="1"/>
</dbReference>
<dbReference type="KEGG" id="dha:DEHA2A02134g"/>
<dbReference type="InParanoid" id="Q6BZD8"/>
<dbReference type="SMART" id="SM00702">
    <property type="entry name" value="P4Hc"/>
    <property type="match status" value="1"/>
</dbReference>
<dbReference type="PROSITE" id="PS51471">
    <property type="entry name" value="FE2OG_OXY"/>
    <property type="match status" value="1"/>
</dbReference>
<dbReference type="GO" id="GO:0031418">
    <property type="term" value="F:L-ascorbic acid binding"/>
    <property type="evidence" value="ECO:0007669"/>
    <property type="project" value="InterPro"/>
</dbReference>
<proteinExistence type="predicted"/>
<dbReference type="Pfam" id="PF13640">
    <property type="entry name" value="2OG-FeII_Oxy_3"/>
    <property type="match status" value="1"/>
</dbReference>
<dbReference type="OMA" id="YRYEKGH"/>
<dbReference type="GO" id="GO:0004656">
    <property type="term" value="F:procollagen-proline 4-dioxygenase activity"/>
    <property type="evidence" value="ECO:0007669"/>
    <property type="project" value="TreeGrafter"/>
</dbReference>
<dbReference type="PANTHER" id="PTHR10869:SF236">
    <property type="entry name" value="PROLYL 4-HYDROXYLASE ALPHA SUBUNIT DOMAIN-CONTAINING PROTEIN"/>
    <property type="match status" value="1"/>
</dbReference>